<organism evidence="1 2">
    <name type="scientific">Paraburkholderia hospita</name>
    <dbReference type="NCBI Taxonomy" id="169430"/>
    <lineage>
        <taxon>Bacteria</taxon>
        <taxon>Pseudomonadati</taxon>
        <taxon>Pseudomonadota</taxon>
        <taxon>Betaproteobacteria</taxon>
        <taxon>Burkholderiales</taxon>
        <taxon>Burkholderiaceae</taxon>
        <taxon>Paraburkholderia</taxon>
    </lineage>
</organism>
<evidence type="ECO:0008006" key="3">
    <source>
        <dbReference type="Google" id="ProtNLM"/>
    </source>
</evidence>
<dbReference type="EMBL" id="AKAU01000048">
    <property type="protein sequence ID" value="EIN02038.1"/>
    <property type="molecule type" value="Genomic_DNA"/>
</dbReference>
<protein>
    <recommendedName>
        <fullName evidence="3">DUF4863 domain-containing protein</fullName>
    </recommendedName>
</protein>
<accession>A0ABP2PW29</accession>
<reference evidence="1 2" key="1">
    <citation type="journal article" date="2012" name="J. Bacteriol.">
        <title>Draft Genome Sequence of the Soil Bacterium Burkholderia terrae Strain BS001, Which Interacts with Fungal Surface Structures.</title>
        <authorList>
            <person name="Nazir R."/>
            <person name="Hansen M.A."/>
            <person name="Sorensen S."/>
            <person name="van Elsas J.D."/>
        </authorList>
    </citation>
    <scope>NUCLEOTIDE SEQUENCE [LARGE SCALE GENOMIC DNA]</scope>
    <source>
        <strain evidence="1 2">BS001</strain>
    </source>
</reference>
<evidence type="ECO:0000313" key="2">
    <source>
        <dbReference type="Proteomes" id="UP000004980"/>
    </source>
</evidence>
<dbReference type="InterPro" id="IPR032345">
    <property type="entry name" value="PnbB"/>
</dbReference>
<proteinExistence type="predicted"/>
<dbReference type="Proteomes" id="UP000004980">
    <property type="component" value="Unassembled WGS sequence"/>
</dbReference>
<dbReference type="Pfam" id="PF16155">
    <property type="entry name" value="PnbB"/>
    <property type="match status" value="1"/>
</dbReference>
<gene>
    <name evidence="1" type="ORF">WQE_05847</name>
</gene>
<name>A0ABP2PW29_9BURK</name>
<comment type="caution">
    <text evidence="1">The sequence shown here is derived from an EMBL/GenBank/DDBJ whole genome shotgun (WGS) entry which is preliminary data.</text>
</comment>
<keyword evidence="2" id="KW-1185">Reference proteome</keyword>
<sequence>MHAMHFLFGDITLPEQKRERNNDLSNSGAKQLRLQMQSAREELIEKAISFLGTIKDRTAGPEMEKWLNANYGPGTPLYEDLARLIKQGVKEGWAADINISGPHYWRSRLLEPREKSHYFNLTTVYMDPRAGRIPATDPADPDHAFRGDYHLHPYGEFNLVVPLEPDAKLLGPLGWRHAGWTAPAPGSHHYPEAKGGALSAFFFLPSGRISYDIQPPQGE</sequence>
<evidence type="ECO:0000313" key="1">
    <source>
        <dbReference type="EMBL" id="EIN02038.1"/>
    </source>
</evidence>